<dbReference type="EMBL" id="JBHRSA010000044">
    <property type="protein sequence ID" value="MFC3040883.1"/>
    <property type="molecule type" value="Genomic_DNA"/>
</dbReference>
<reference evidence="3" key="1">
    <citation type="journal article" date="2019" name="Int. J. Syst. Evol. Microbiol.">
        <title>The Global Catalogue of Microorganisms (GCM) 10K type strain sequencing project: providing services to taxonomists for standard genome sequencing and annotation.</title>
        <authorList>
            <consortium name="The Broad Institute Genomics Platform"/>
            <consortium name="The Broad Institute Genome Sequencing Center for Infectious Disease"/>
            <person name="Wu L."/>
            <person name="Ma J."/>
        </authorList>
    </citation>
    <scope>NUCLEOTIDE SEQUENCE [LARGE SCALE GENOMIC DNA]</scope>
    <source>
        <strain evidence="3">KCTC 13128</strain>
    </source>
</reference>
<evidence type="ECO:0000256" key="1">
    <source>
        <dbReference type="SAM" id="Phobius"/>
    </source>
</evidence>
<feature type="transmembrane region" description="Helical" evidence="1">
    <location>
        <begin position="12"/>
        <end position="31"/>
    </location>
</feature>
<accession>A0ABV7CX68</accession>
<sequence>MTSNGENKQTLPLAAAVMAGAAIGWCLNAKMTRKKKLEEHRTITEKIRKFDEKFYEDGRRRADQMESIKQEIHTGFTK</sequence>
<gene>
    <name evidence="2" type="ORF">ACFOGI_11545</name>
</gene>
<dbReference type="Proteomes" id="UP001595279">
    <property type="component" value="Unassembled WGS sequence"/>
</dbReference>
<evidence type="ECO:0008006" key="4">
    <source>
        <dbReference type="Google" id="ProtNLM"/>
    </source>
</evidence>
<evidence type="ECO:0000313" key="2">
    <source>
        <dbReference type="EMBL" id="MFC3040883.1"/>
    </source>
</evidence>
<protein>
    <recommendedName>
        <fullName evidence="4">YtxH domain-containing protein</fullName>
    </recommendedName>
</protein>
<keyword evidence="1" id="KW-0812">Transmembrane</keyword>
<keyword evidence="1" id="KW-0472">Membrane</keyword>
<evidence type="ECO:0000313" key="3">
    <source>
        <dbReference type="Proteomes" id="UP001595279"/>
    </source>
</evidence>
<keyword evidence="3" id="KW-1185">Reference proteome</keyword>
<organism evidence="2 3">
    <name type="scientific">Virgibacillus xinjiangensis</name>
    <dbReference type="NCBI Taxonomy" id="393090"/>
    <lineage>
        <taxon>Bacteria</taxon>
        <taxon>Bacillati</taxon>
        <taxon>Bacillota</taxon>
        <taxon>Bacilli</taxon>
        <taxon>Bacillales</taxon>
        <taxon>Bacillaceae</taxon>
        <taxon>Virgibacillus</taxon>
    </lineage>
</organism>
<name>A0ABV7CX68_9BACI</name>
<keyword evidence="1" id="KW-1133">Transmembrane helix</keyword>
<dbReference type="RefSeq" id="WP_390272601.1">
    <property type="nucleotide sequence ID" value="NZ_JBHRSA010000044.1"/>
</dbReference>
<comment type="caution">
    <text evidence="2">The sequence shown here is derived from an EMBL/GenBank/DDBJ whole genome shotgun (WGS) entry which is preliminary data.</text>
</comment>
<proteinExistence type="predicted"/>